<organism evidence="2 3">
    <name type="scientific">Dactylosporangium vinaceum</name>
    <dbReference type="NCBI Taxonomy" id="53362"/>
    <lineage>
        <taxon>Bacteria</taxon>
        <taxon>Bacillati</taxon>
        <taxon>Actinomycetota</taxon>
        <taxon>Actinomycetes</taxon>
        <taxon>Micromonosporales</taxon>
        <taxon>Micromonosporaceae</taxon>
        <taxon>Dactylosporangium</taxon>
    </lineage>
</organism>
<proteinExistence type="predicted"/>
<evidence type="ECO:0000256" key="1">
    <source>
        <dbReference type="SAM" id="Phobius"/>
    </source>
</evidence>
<accession>A0ABV5MIH5</accession>
<sequence>MDSLTRYWVELGELGERRRLPWGNAGNSTMWQCTFAGSRFVFKEYSDEFRASADQNALGRLIGWRDSLPDQDRAHLDRVAAWPRYRVRHNGTLLGVLMPFAPARFFREMAPDGAVQPNVIANLVRRTMDGNVIPGAVVFVKTSAIGHAADVLLWFHRQKVLVNDVRELNILCAKDGSAVHYVDCDVMIGPWGRVGSPAAPEYLQELLPSGEPPSPRIEFAKLAWVAVWILLDDFSLRGPQQAQLTRIIDAKDAELISQTGLMGPIDMENWRRMAGRWIRWTASAKVGPPPGERTVITPTPYLKPTRKMPDPRPADRSRWVPERFKQPMPAVTMPAVPVPDAPRRSHGVTVLLVAAAAVVMLVGLAALNVLLQGGR</sequence>
<feature type="transmembrane region" description="Helical" evidence="1">
    <location>
        <begin position="348"/>
        <end position="371"/>
    </location>
</feature>
<comment type="caution">
    <text evidence="2">The sequence shown here is derived from an EMBL/GenBank/DDBJ whole genome shotgun (WGS) entry which is preliminary data.</text>
</comment>
<keyword evidence="1" id="KW-1133">Transmembrane helix</keyword>
<dbReference type="Proteomes" id="UP001589608">
    <property type="component" value="Unassembled WGS sequence"/>
</dbReference>
<dbReference type="RefSeq" id="WP_223101283.1">
    <property type="nucleotide sequence ID" value="NZ_CP061913.1"/>
</dbReference>
<reference evidence="2 3" key="1">
    <citation type="submission" date="2024-09" db="EMBL/GenBank/DDBJ databases">
        <authorList>
            <person name="Sun Q."/>
            <person name="Mori K."/>
        </authorList>
    </citation>
    <scope>NUCLEOTIDE SEQUENCE [LARGE SCALE GENOMIC DNA]</scope>
    <source>
        <strain evidence="2 3">JCM 3307</strain>
    </source>
</reference>
<keyword evidence="3" id="KW-1185">Reference proteome</keyword>
<keyword evidence="1" id="KW-0812">Transmembrane</keyword>
<protein>
    <submittedName>
        <fullName evidence="2">Uncharacterized protein</fullName>
    </submittedName>
</protein>
<evidence type="ECO:0000313" key="3">
    <source>
        <dbReference type="Proteomes" id="UP001589608"/>
    </source>
</evidence>
<gene>
    <name evidence="2" type="ORF">ACFFTR_36775</name>
</gene>
<keyword evidence="1" id="KW-0472">Membrane</keyword>
<evidence type="ECO:0000313" key="2">
    <source>
        <dbReference type="EMBL" id="MFB9448673.1"/>
    </source>
</evidence>
<name>A0ABV5MIH5_9ACTN</name>
<dbReference type="EMBL" id="JBHMCA010000058">
    <property type="protein sequence ID" value="MFB9448673.1"/>
    <property type="molecule type" value="Genomic_DNA"/>
</dbReference>